<reference evidence="3 4" key="1">
    <citation type="submission" date="2018-01" db="EMBL/GenBank/DDBJ databases">
        <title>Whole genome analyses suggest that Burkholderia sensu lato contains two further novel genera in the rhizoxinica-symbiotica group Mycetohabitans gen. nov., and Trinickia gen. nov.: implications for the evolution of diazotrophy and nodulation in the Burkholderiaceae.</title>
        <authorList>
            <person name="Estrada-de los Santos P."/>
            <person name="Palmer M."/>
            <person name="Chavez-Ramirez B."/>
            <person name="Beukes C."/>
            <person name="Steenkamp E.T."/>
            <person name="Hirsch A.M."/>
            <person name="Manyaka P."/>
            <person name="Maluk M."/>
            <person name="Lafos M."/>
            <person name="Crook M."/>
            <person name="Gross E."/>
            <person name="Simon M.F."/>
            <person name="Bueno dos Reis Junior F."/>
            <person name="Poole P.S."/>
            <person name="Venter S.N."/>
            <person name="James E.K."/>
        </authorList>
    </citation>
    <scope>NUCLEOTIDE SEQUENCE [LARGE SCALE GENOMIC DNA]</scope>
    <source>
        <strain evidence="3 4">JPY 581</strain>
    </source>
</reference>
<dbReference type="EMBL" id="PNYC01000016">
    <property type="protein sequence ID" value="PMS34556.1"/>
    <property type="molecule type" value="Genomic_DNA"/>
</dbReference>
<sequence>MLADFLLTPKQQRILGPLLLNPDRSFSLSEFFELAEGGRSSTQAFLRTLCDARVIDVETDRKQRRYRINPGHPLYPELRRIAVKSFGVKEPLERALAPIRDKIVQAFIFGSIASGAATAASDVDVMVVGDVRTGRVQRELDVAGGELGREIHVSVYPKEEWDAKRATDPVLHSIDQGPKIPLDVSTPTHRQADEHA</sequence>
<dbReference type="RefSeq" id="WP_018439889.1">
    <property type="nucleotide sequence ID" value="NZ_KB890167.1"/>
</dbReference>
<dbReference type="Pfam" id="PF01909">
    <property type="entry name" value="NTP_transf_2"/>
    <property type="match status" value="1"/>
</dbReference>
<protein>
    <submittedName>
        <fullName evidence="3">Nucleotidyltransferase domain-containing protein</fullName>
    </submittedName>
</protein>
<accession>A0A2N7WYI2</accession>
<dbReference type="InterPro" id="IPR002934">
    <property type="entry name" value="Polymerase_NTP_transf_dom"/>
</dbReference>
<gene>
    <name evidence="3" type="ORF">C0Z20_22990</name>
</gene>
<evidence type="ECO:0000259" key="2">
    <source>
        <dbReference type="Pfam" id="PF01909"/>
    </source>
</evidence>
<dbReference type="InterPro" id="IPR043519">
    <property type="entry name" value="NT_sf"/>
</dbReference>
<organism evidence="3 4">
    <name type="scientific">Trinickia symbiotica</name>
    <dbReference type="NCBI Taxonomy" id="863227"/>
    <lineage>
        <taxon>Bacteria</taxon>
        <taxon>Pseudomonadati</taxon>
        <taxon>Pseudomonadota</taxon>
        <taxon>Betaproteobacteria</taxon>
        <taxon>Burkholderiales</taxon>
        <taxon>Burkholderiaceae</taxon>
        <taxon>Trinickia</taxon>
    </lineage>
</organism>
<dbReference type="AlphaFoldDB" id="A0A2N7WYI2"/>
<dbReference type="GO" id="GO:0016779">
    <property type="term" value="F:nucleotidyltransferase activity"/>
    <property type="evidence" value="ECO:0007669"/>
    <property type="project" value="InterPro"/>
</dbReference>
<proteinExistence type="predicted"/>
<evidence type="ECO:0000313" key="3">
    <source>
        <dbReference type="EMBL" id="PMS34556.1"/>
    </source>
</evidence>
<evidence type="ECO:0000256" key="1">
    <source>
        <dbReference type="SAM" id="MobiDB-lite"/>
    </source>
</evidence>
<keyword evidence="4" id="KW-1185">Reference proteome</keyword>
<dbReference type="Proteomes" id="UP000235777">
    <property type="component" value="Unassembled WGS sequence"/>
</dbReference>
<dbReference type="Gene3D" id="3.30.460.10">
    <property type="entry name" value="Beta Polymerase, domain 2"/>
    <property type="match status" value="1"/>
</dbReference>
<feature type="domain" description="Polymerase nucleotidyl transferase" evidence="2">
    <location>
        <begin position="102"/>
        <end position="163"/>
    </location>
</feature>
<dbReference type="STRING" id="863227.GCA_000373005_01342"/>
<dbReference type="OrthoDB" id="8223306at2"/>
<dbReference type="SUPFAM" id="SSF81301">
    <property type="entry name" value="Nucleotidyltransferase"/>
    <property type="match status" value="1"/>
</dbReference>
<evidence type="ECO:0000313" key="4">
    <source>
        <dbReference type="Proteomes" id="UP000235777"/>
    </source>
</evidence>
<keyword evidence="3" id="KW-0808">Transferase</keyword>
<comment type="caution">
    <text evidence="3">The sequence shown here is derived from an EMBL/GenBank/DDBJ whole genome shotgun (WGS) entry which is preliminary data.</text>
</comment>
<name>A0A2N7WYI2_9BURK</name>
<feature type="region of interest" description="Disordered" evidence="1">
    <location>
        <begin position="167"/>
        <end position="196"/>
    </location>
</feature>